<comment type="caution">
    <text evidence="2">The sequence shown here is derived from an EMBL/GenBank/DDBJ whole genome shotgun (WGS) entry which is preliminary data.</text>
</comment>
<keyword evidence="1" id="KW-0732">Signal</keyword>
<gene>
    <name evidence="2" type="ORF">CSC94_06785</name>
</gene>
<evidence type="ECO:0000313" key="2">
    <source>
        <dbReference type="EMBL" id="PHP68345.1"/>
    </source>
</evidence>
<evidence type="ECO:0008006" key="4">
    <source>
        <dbReference type="Google" id="ProtNLM"/>
    </source>
</evidence>
<organism evidence="2 3">
    <name type="scientific">Zhengella mangrovi</name>
    <dbReference type="NCBI Taxonomy" id="1982044"/>
    <lineage>
        <taxon>Bacteria</taxon>
        <taxon>Pseudomonadati</taxon>
        <taxon>Pseudomonadota</taxon>
        <taxon>Alphaproteobacteria</taxon>
        <taxon>Hyphomicrobiales</taxon>
        <taxon>Notoacmeibacteraceae</taxon>
        <taxon>Zhengella</taxon>
    </lineage>
</organism>
<dbReference type="RefSeq" id="WP_099305132.1">
    <property type="nucleotide sequence ID" value="NZ_PDVP01000002.1"/>
</dbReference>
<protein>
    <recommendedName>
        <fullName evidence="4">Secreted protein</fullName>
    </recommendedName>
</protein>
<evidence type="ECO:0000256" key="1">
    <source>
        <dbReference type="SAM" id="SignalP"/>
    </source>
</evidence>
<sequence>MMKRTVLPVFLAAAVLAVNAVSPAAAWNLQRPGLAPVTDATPVAGGCYAVGQRVASQRGGQLAKASEERRGGKSVCVIVVLVPQGYGQRPSRQEIVVPYK</sequence>
<evidence type="ECO:0000313" key="3">
    <source>
        <dbReference type="Proteomes" id="UP000221168"/>
    </source>
</evidence>
<dbReference type="AlphaFoldDB" id="A0A2G1QS69"/>
<reference evidence="2 3" key="1">
    <citation type="submission" date="2017-10" db="EMBL/GenBank/DDBJ databases">
        <title>Sedimentibacterium mangrovi gen. nov., sp. nov., a novel member of family Phyllobacteriacea isolated from mangrove sediment.</title>
        <authorList>
            <person name="Liao H."/>
            <person name="Tian Y."/>
        </authorList>
    </citation>
    <scope>NUCLEOTIDE SEQUENCE [LARGE SCALE GENOMIC DNA]</scope>
    <source>
        <strain evidence="2 3">X9-2-2</strain>
    </source>
</reference>
<dbReference type="Proteomes" id="UP000221168">
    <property type="component" value="Unassembled WGS sequence"/>
</dbReference>
<feature type="signal peptide" evidence="1">
    <location>
        <begin position="1"/>
        <end position="26"/>
    </location>
</feature>
<keyword evidence="3" id="KW-1185">Reference proteome</keyword>
<accession>A0A2G1QS69</accession>
<name>A0A2G1QS69_9HYPH</name>
<dbReference type="EMBL" id="PDVP01000002">
    <property type="protein sequence ID" value="PHP68345.1"/>
    <property type="molecule type" value="Genomic_DNA"/>
</dbReference>
<feature type="chain" id="PRO_5013773710" description="Secreted protein" evidence="1">
    <location>
        <begin position="27"/>
        <end position="100"/>
    </location>
</feature>
<proteinExistence type="predicted"/>
<dbReference type="OrthoDB" id="8454730at2"/>